<dbReference type="RefSeq" id="WP_097328371.1">
    <property type="nucleotide sequence ID" value="NZ_OBDY01000037.1"/>
</dbReference>
<evidence type="ECO:0000313" key="2">
    <source>
        <dbReference type="Proteomes" id="UP000219612"/>
    </source>
</evidence>
<accession>A0A285KCK5</accession>
<sequence length="185" mass="20418">MTLRLCTDLTAADWIASSDVDWHHLLTFGPDGFEAYARLRFIPDPVRPGQQEADFEGAADDVTDTQKLGFAAETLSHHTTTPGDCYFALWDGWGDNFPAPKLLLPEREFFLFRGPLTDYGDYGVRADFQPPAFVWPADHAWCLTADVDPHWAGIGASASAIAALIADPRLDVVPADRAAAQPFYY</sequence>
<evidence type="ECO:0000313" key="1">
    <source>
        <dbReference type="EMBL" id="SNY70335.1"/>
    </source>
</evidence>
<dbReference type="EMBL" id="OBDY01000037">
    <property type="protein sequence ID" value="SNY70335.1"/>
    <property type="molecule type" value="Genomic_DNA"/>
</dbReference>
<dbReference type="OrthoDB" id="2426596at2"/>
<dbReference type="AlphaFoldDB" id="A0A285KCK5"/>
<organism evidence="1 2">
    <name type="scientific">Paractinoplanes atraurantiacus</name>
    <dbReference type="NCBI Taxonomy" id="1036182"/>
    <lineage>
        <taxon>Bacteria</taxon>
        <taxon>Bacillati</taxon>
        <taxon>Actinomycetota</taxon>
        <taxon>Actinomycetes</taxon>
        <taxon>Micromonosporales</taxon>
        <taxon>Micromonosporaceae</taxon>
        <taxon>Paractinoplanes</taxon>
    </lineage>
</organism>
<protein>
    <submittedName>
        <fullName evidence="1">Uncharacterized protein</fullName>
    </submittedName>
</protein>
<keyword evidence="2" id="KW-1185">Reference proteome</keyword>
<dbReference type="Proteomes" id="UP000219612">
    <property type="component" value="Unassembled WGS sequence"/>
</dbReference>
<reference evidence="2" key="1">
    <citation type="submission" date="2017-09" db="EMBL/GenBank/DDBJ databases">
        <authorList>
            <person name="Varghese N."/>
            <person name="Submissions S."/>
        </authorList>
    </citation>
    <scope>NUCLEOTIDE SEQUENCE [LARGE SCALE GENOMIC DNA]</scope>
    <source>
        <strain evidence="2">CGMCC 4.6857</strain>
    </source>
</reference>
<name>A0A285KCK5_9ACTN</name>
<gene>
    <name evidence="1" type="ORF">SAMN05421748_13764</name>
</gene>
<proteinExistence type="predicted"/>